<gene>
    <name evidence="2" type="ORF">SAMN05216195_1023</name>
</gene>
<dbReference type="GO" id="GO:0016740">
    <property type="term" value="F:transferase activity"/>
    <property type="evidence" value="ECO:0007669"/>
    <property type="project" value="UniProtKB-KW"/>
</dbReference>
<dbReference type="SUPFAM" id="SSF110857">
    <property type="entry name" value="Gamma-glutamyl cyclotransferase-like"/>
    <property type="match status" value="1"/>
</dbReference>
<name>A0A1H9EL48_9PSEU</name>
<evidence type="ECO:0000313" key="2">
    <source>
        <dbReference type="EMBL" id="SEQ25943.1"/>
    </source>
</evidence>
<feature type="domain" description="Gamma-glutamylcyclotransferase AIG2-like" evidence="1">
    <location>
        <begin position="12"/>
        <end position="140"/>
    </location>
</feature>
<proteinExistence type="predicted"/>
<organism evidence="2 3">
    <name type="scientific">Lentzea flaviverrucosa</name>
    <dbReference type="NCBI Taxonomy" id="200379"/>
    <lineage>
        <taxon>Bacteria</taxon>
        <taxon>Bacillati</taxon>
        <taxon>Actinomycetota</taxon>
        <taxon>Actinomycetes</taxon>
        <taxon>Pseudonocardiales</taxon>
        <taxon>Pseudonocardiaceae</taxon>
        <taxon>Lentzea</taxon>
    </lineage>
</organism>
<dbReference type="EMBL" id="FOFT01000002">
    <property type="protein sequence ID" value="SEQ25943.1"/>
    <property type="molecule type" value="Genomic_DNA"/>
</dbReference>
<dbReference type="AlphaFoldDB" id="A0A1H9EL48"/>
<dbReference type="InterPro" id="IPR013024">
    <property type="entry name" value="GGCT-like"/>
</dbReference>
<dbReference type="CDD" id="cd06661">
    <property type="entry name" value="GGCT_like"/>
    <property type="match status" value="1"/>
</dbReference>
<dbReference type="Pfam" id="PF06094">
    <property type="entry name" value="GGACT"/>
    <property type="match status" value="1"/>
</dbReference>
<dbReference type="Proteomes" id="UP000199028">
    <property type="component" value="Unassembled WGS sequence"/>
</dbReference>
<keyword evidence="3" id="KW-1185">Reference proteome</keyword>
<reference evidence="3" key="1">
    <citation type="submission" date="2016-10" db="EMBL/GenBank/DDBJ databases">
        <authorList>
            <person name="Varghese N."/>
            <person name="Submissions S."/>
        </authorList>
    </citation>
    <scope>NUCLEOTIDE SEQUENCE [LARGE SCALE GENOMIC DNA]</scope>
    <source>
        <strain evidence="3">CGMCC 4.578</strain>
    </source>
</reference>
<dbReference type="InterPro" id="IPR009288">
    <property type="entry name" value="AIG2-like_dom"/>
</dbReference>
<protein>
    <submittedName>
        <fullName evidence="2">Uncharacterized conserved protein YtfP, gamma-glutamylcyclotransferase (GGCT)/AIG2-like family</fullName>
    </submittedName>
</protein>
<keyword evidence="2" id="KW-0808">Transferase</keyword>
<sequence length="146" mass="16475">MSDAKQGTHLPVFTYGTLRRGWFNYEKHLEGRTVEEQPARLTGCVLYDAGGFPFAVRKTDCDESIIGELMTIRPADYEQVLLHLDELEGHDPTDPGSLFKRVTVSVWTNTGSTQAWMYEAGDTVEQEFTPSDRIPGGDWASHQTRH</sequence>
<evidence type="ECO:0000313" key="3">
    <source>
        <dbReference type="Proteomes" id="UP000199028"/>
    </source>
</evidence>
<dbReference type="Gene3D" id="3.10.490.10">
    <property type="entry name" value="Gamma-glutamyl cyclotransferase-like"/>
    <property type="match status" value="1"/>
</dbReference>
<dbReference type="InterPro" id="IPR036568">
    <property type="entry name" value="GGCT-like_sf"/>
</dbReference>
<evidence type="ECO:0000259" key="1">
    <source>
        <dbReference type="Pfam" id="PF06094"/>
    </source>
</evidence>
<accession>A0A1H9EL48</accession>
<dbReference type="OrthoDB" id="5070127at2"/>